<dbReference type="EMBL" id="UOEU01000094">
    <property type="protein sequence ID" value="VAW30839.1"/>
    <property type="molecule type" value="Genomic_DNA"/>
</dbReference>
<keyword evidence="4" id="KW-0503">Monooxygenase</keyword>
<name>A0A3B0V1V7_9ZZZZ</name>
<evidence type="ECO:0000256" key="2">
    <source>
        <dbReference type="ARBA" id="ARBA00022643"/>
    </source>
</evidence>
<accession>A0A3B0V1V7</accession>
<dbReference type="Gene3D" id="3.20.20.30">
    <property type="entry name" value="Luciferase-like domain"/>
    <property type="match status" value="1"/>
</dbReference>
<keyword evidence="3" id="KW-0560">Oxidoreductase</keyword>
<dbReference type="GO" id="GO:0008726">
    <property type="term" value="F:alkanesulfonate monooxygenase activity"/>
    <property type="evidence" value="ECO:0007669"/>
    <property type="project" value="TreeGrafter"/>
</dbReference>
<dbReference type="PANTHER" id="PTHR42847:SF4">
    <property type="entry name" value="ALKANESULFONATE MONOOXYGENASE-RELATED"/>
    <property type="match status" value="1"/>
</dbReference>
<keyword evidence="2" id="KW-0288">FMN</keyword>
<evidence type="ECO:0000313" key="6">
    <source>
        <dbReference type="EMBL" id="VAW30839.1"/>
    </source>
</evidence>
<reference evidence="6" key="1">
    <citation type="submission" date="2018-06" db="EMBL/GenBank/DDBJ databases">
        <authorList>
            <person name="Zhirakovskaya E."/>
        </authorList>
    </citation>
    <scope>NUCLEOTIDE SEQUENCE</scope>
</reference>
<evidence type="ECO:0000256" key="1">
    <source>
        <dbReference type="ARBA" id="ARBA00022630"/>
    </source>
</evidence>
<protein>
    <recommendedName>
        <fullName evidence="5">Luciferase-like domain-containing protein</fullName>
    </recommendedName>
</protein>
<dbReference type="InterPro" id="IPR036661">
    <property type="entry name" value="Luciferase-like_sf"/>
</dbReference>
<dbReference type="Pfam" id="PF00296">
    <property type="entry name" value="Bac_luciferase"/>
    <property type="match status" value="1"/>
</dbReference>
<dbReference type="GO" id="GO:0046306">
    <property type="term" value="P:alkanesulfonate catabolic process"/>
    <property type="evidence" value="ECO:0007669"/>
    <property type="project" value="TreeGrafter"/>
</dbReference>
<dbReference type="PANTHER" id="PTHR42847">
    <property type="entry name" value="ALKANESULFONATE MONOOXYGENASE"/>
    <property type="match status" value="1"/>
</dbReference>
<dbReference type="InterPro" id="IPR050172">
    <property type="entry name" value="SsuD_RutA_monooxygenase"/>
</dbReference>
<evidence type="ECO:0000256" key="4">
    <source>
        <dbReference type="ARBA" id="ARBA00023033"/>
    </source>
</evidence>
<dbReference type="AlphaFoldDB" id="A0A3B0V1V7"/>
<evidence type="ECO:0000256" key="3">
    <source>
        <dbReference type="ARBA" id="ARBA00023002"/>
    </source>
</evidence>
<evidence type="ECO:0000259" key="5">
    <source>
        <dbReference type="Pfam" id="PF00296"/>
    </source>
</evidence>
<dbReference type="InterPro" id="IPR019921">
    <property type="entry name" value="Lucif-like_OxRdtase_Rv2161c"/>
</dbReference>
<proteinExistence type="predicted"/>
<dbReference type="NCBIfam" id="TIGR03619">
    <property type="entry name" value="F420_Rv2161c"/>
    <property type="match status" value="1"/>
</dbReference>
<gene>
    <name evidence="6" type="ORF">MNBD_CHLOROFLEXI01-4116</name>
</gene>
<keyword evidence="1" id="KW-0285">Flavoprotein</keyword>
<feature type="domain" description="Luciferase-like" evidence="5">
    <location>
        <begin position="14"/>
        <end position="248"/>
    </location>
</feature>
<sequence length="287" mass="31979">MKIGLVFPQTEFGVDPAALRDYAQTAESLGFSHVLAYDHVLGINPPHPNNWPGPYTHKHSFHEPFVLFSYMAALTQKLTFITGILILPQRETAVVAKQAATLDVVSNGRFRLGIGVGWNKMEMEALNQNFHTRGRRVDEQIDVLKLLFSQELVTFKGEWHDIPDAGLNPLPVQRPIPIWLGGHSDAVLRRLARVGDGWLPNYRTAEAAKPSLDKLEGFLVENGRSREEIGLEPRLHVVDGPAAWQSNLIDWQAVGATHISFNTMGNGFDSPQKHLQAIEEFAKVIGL</sequence>
<dbReference type="InterPro" id="IPR011251">
    <property type="entry name" value="Luciferase-like_dom"/>
</dbReference>
<organism evidence="6">
    <name type="scientific">hydrothermal vent metagenome</name>
    <dbReference type="NCBI Taxonomy" id="652676"/>
    <lineage>
        <taxon>unclassified sequences</taxon>
        <taxon>metagenomes</taxon>
        <taxon>ecological metagenomes</taxon>
    </lineage>
</organism>
<dbReference type="SUPFAM" id="SSF51679">
    <property type="entry name" value="Bacterial luciferase-like"/>
    <property type="match status" value="1"/>
</dbReference>